<sequence length="56" mass="6551">MLKCGYLLKMSSQVKAWKRRWFILRNGEILYYKSPVSRPVCVPARPAAKYPISDHP</sequence>
<protein>
    <recommendedName>
        <fullName evidence="2">PH domain-containing protein</fullName>
    </recommendedName>
</protein>
<dbReference type="Pfam" id="PF00169">
    <property type="entry name" value="PH"/>
    <property type="match status" value="1"/>
</dbReference>
<keyword evidence="1" id="KW-0677">Repeat</keyword>
<keyword evidence="4" id="KW-1185">Reference proteome</keyword>
<accession>A0A3Q2XSV4</accession>
<name>A0A3Q2XSV4_HIPCM</name>
<dbReference type="SUPFAM" id="SSF50729">
    <property type="entry name" value="PH domain-like"/>
    <property type="match status" value="1"/>
</dbReference>
<evidence type="ECO:0000313" key="4">
    <source>
        <dbReference type="Proteomes" id="UP000264820"/>
    </source>
</evidence>
<dbReference type="Proteomes" id="UP000264820">
    <property type="component" value="Unplaced"/>
</dbReference>
<evidence type="ECO:0000256" key="1">
    <source>
        <dbReference type="ARBA" id="ARBA00022737"/>
    </source>
</evidence>
<organism evidence="3 4">
    <name type="scientific">Hippocampus comes</name>
    <name type="common">Tiger tail seahorse</name>
    <dbReference type="NCBI Taxonomy" id="109280"/>
    <lineage>
        <taxon>Eukaryota</taxon>
        <taxon>Metazoa</taxon>
        <taxon>Chordata</taxon>
        <taxon>Craniata</taxon>
        <taxon>Vertebrata</taxon>
        <taxon>Euteleostomi</taxon>
        <taxon>Actinopterygii</taxon>
        <taxon>Neopterygii</taxon>
        <taxon>Teleostei</taxon>
        <taxon>Neoteleostei</taxon>
        <taxon>Acanthomorphata</taxon>
        <taxon>Syngnathiaria</taxon>
        <taxon>Syngnathiformes</taxon>
        <taxon>Syngnathoidei</taxon>
        <taxon>Syngnathidae</taxon>
        <taxon>Hippocampus</taxon>
    </lineage>
</organism>
<evidence type="ECO:0000259" key="2">
    <source>
        <dbReference type="PROSITE" id="PS50003"/>
    </source>
</evidence>
<reference evidence="3" key="2">
    <citation type="submission" date="2025-09" db="UniProtKB">
        <authorList>
            <consortium name="Ensembl"/>
        </authorList>
    </citation>
    <scope>IDENTIFICATION</scope>
</reference>
<dbReference type="InterPro" id="IPR001849">
    <property type="entry name" value="PH_domain"/>
</dbReference>
<dbReference type="Ensembl" id="ENSHCOT00000001081.1">
    <property type="protein sequence ID" value="ENSHCOP00000007983.1"/>
    <property type="gene ID" value="ENSHCOG00000010114.1"/>
</dbReference>
<feature type="domain" description="PH" evidence="2">
    <location>
        <begin position="1"/>
        <end position="56"/>
    </location>
</feature>
<proteinExistence type="predicted"/>
<dbReference type="Gene3D" id="2.30.29.30">
    <property type="entry name" value="Pleckstrin-homology domain (PH domain)/Phosphotyrosine-binding domain (PTB)"/>
    <property type="match status" value="1"/>
</dbReference>
<dbReference type="AlphaFoldDB" id="A0A3Q2XSV4"/>
<reference evidence="3" key="1">
    <citation type="submission" date="2025-08" db="UniProtKB">
        <authorList>
            <consortium name="Ensembl"/>
        </authorList>
    </citation>
    <scope>IDENTIFICATION</scope>
</reference>
<dbReference type="PROSITE" id="PS50003">
    <property type="entry name" value="PH_DOMAIN"/>
    <property type="match status" value="1"/>
</dbReference>
<dbReference type="PANTHER" id="PTHR22903">
    <property type="entry name" value="PLEKHH PROTEIN"/>
    <property type="match status" value="1"/>
</dbReference>
<dbReference type="PANTHER" id="PTHR22903:SF4">
    <property type="entry name" value="PLECKSTRIN HOMOLOGY DOMAIN-CONTAINING FAMILY H MEMBER 1"/>
    <property type="match status" value="1"/>
</dbReference>
<dbReference type="InterPro" id="IPR011993">
    <property type="entry name" value="PH-like_dom_sf"/>
</dbReference>
<evidence type="ECO:0000313" key="3">
    <source>
        <dbReference type="Ensembl" id="ENSHCOP00000007983.1"/>
    </source>
</evidence>